<protein>
    <recommendedName>
        <fullName evidence="2">DUF3615 domain-containing protein</fullName>
    </recommendedName>
</protein>
<feature type="compositionally biased region" description="Low complexity" evidence="1">
    <location>
        <begin position="90"/>
        <end position="100"/>
    </location>
</feature>
<feature type="compositionally biased region" description="Acidic residues" evidence="1">
    <location>
        <begin position="377"/>
        <end position="404"/>
    </location>
</feature>
<evidence type="ECO:0000256" key="1">
    <source>
        <dbReference type="SAM" id="MobiDB-lite"/>
    </source>
</evidence>
<reference evidence="4" key="1">
    <citation type="submission" date="2024-06" db="EMBL/GenBank/DDBJ databases">
        <authorList>
            <person name="Ryan C."/>
        </authorList>
    </citation>
    <scope>NUCLEOTIDE SEQUENCE [LARGE SCALE GENOMIC DNA]</scope>
</reference>
<feature type="domain" description="DUF3615" evidence="2">
    <location>
        <begin position="250"/>
        <end position="353"/>
    </location>
</feature>
<feature type="compositionally biased region" description="Basic and acidic residues" evidence="1">
    <location>
        <begin position="1"/>
        <end position="22"/>
    </location>
</feature>
<organism evidence="3 4">
    <name type="scientific">Urochloa decumbens</name>
    <dbReference type="NCBI Taxonomy" id="240449"/>
    <lineage>
        <taxon>Eukaryota</taxon>
        <taxon>Viridiplantae</taxon>
        <taxon>Streptophyta</taxon>
        <taxon>Embryophyta</taxon>
        <taxon>Tracheophyta</taxon>
        <taxon>Spermatophyta</taxon>
        <taxon>Magnoliopsida</taxon>
        <taxon>Liliopsida</taxon>
        <taxon>Poales</taxon>
        <taxon>Poaceae</taxon>
        <taxon>PACMAD clade</taxon>
        <taxon>Panicoideae</taxon>
        <taxon>Panicodae</taxon>
        <taxon>Paniceae</taxon>
        <taxon>Melinidinae</taxon>
        <taxon>Urochloa</taxon>
    </lineage>
</organism>
<dbReference type="Proteomes" id="UP001497457">
    <property type="component" value="Chromosome 35b"/>
</dbReference>
<reference evidence="3 4" key="2">
    <citation type="submission" date="2024-10" db="EMBL/GenBank/DDBJ databases">
        <authorList>
            <person name="Ryan C."/>
        </authorList>
    </citation>
    <scope>NUCLEOTIDE SEQUENCE [LARGE SCALE GENOMIC DNA]</scope>
</reference>
<name>A0ABC9DVA0_9POAL</name>
<evidence type="ECO:0000259" key="2">
    <source>
        <dbReference type="Pfam" id="PF12274"/>
    </source>
</evidence>
<dbReference type="EMBL" id="OZ075145">
    <property type="protein sequence ID" value="CAL5045598.1"/>
    <property type="molecule type" value="Genomic_DNA"/>
</dbReference>
<dbReference type="PANTHER" id="PTHR33326:SF44">
    <property type="entry name" value="OS10G0494950 PROTEIN"/>
    <property type="match status" value="1"/>
</dbReference>
<dbReference type="Pfam" id="PF12274">
    <property type="entry name" value="DUF3615"/>
    <property type="match status" value="1"/>
</dbReference>
<feature type="compositionally biased region" description="Polar residues" evidence="1">
    <location>
        <begin position="101"/>
        <end position="117"/>
    </location>
</feature>
<dbReference type="PANTHER" id="PTHR33326">
    <property type="entry name" value="OS05G0543800 PROTEIN"/>
    <property type="match status" value="1"/>
</dbReference>
<evidence type="ECO:0000313" key="4">
    <source>
        <dbReference type="Proteomes" id="UP001497457"/>
    </source>
</evidence>
<feature type="compositionally biased region" description="Polar residues" evidence="1">
    <location>
        <begin position="157"/>
        <end position="175"/>
    </location>
</feature>
<accession>A0ABC9DVA0</accession>
<sequence>MAAADAEREDLFADHAQADTRARRARQTPPPVEKEDLLPPHTTCKVLAAEFASAQTLQESNISSLDEFLDNSSEQKLVEGVVSSLEELLDTTSSEESVTSNPQTVPHNATNGSSRTFPSRFGKLGTGIAESTSAITQQESNVSSSDEFCDSSSEESITTCPQTVPHNTSDSFQPSASSLGSDILIRQPPNSFDEFYVRIDRRGTFWTYPNLGGPFQSMDETEKAIHSFRVREARTATTKKNTYDEKWYLVQAILDQFNDENNLFGDLAYKLENLLRKQWILENLRWYYHFNFTTKQKADGNPSTGNKLFFAEVFYVKEKDALAVNCCRMIESNAEGGHCFGCKNNGSRDMQHPNETDAYIGGHVDGYLPFGCNDLSSSDDNDGDGDVVDDDDDNGDDEDAVEDD</sequence>
<dbReference type="InterPro" id="IPR022059">
    <property type="entry name" value="DUF3615"/>
</dbReference>
<feature type="region of interest" description="Disordered" evidence="1">
    <location>
        <begin position="138"/>
        <end position="175"/>
    </location>
</feature>
<gene>
    <name evidence="3" type="ORF">URODEC1_LOCUS88923</name>
</gene>
<evidence type="ECO:0000313" key="3">
    <source>
        <dbReference type="EMBL" id="CAL5045598.1"/>
    </source>
</evidence>
<keyword evidence="4" id="KW-1185">Reference proteome</keyword>
<feature type="region of interest" description="Disordered" evidence="1">
    <location>
        <begin position="374"/>
        <end position="404"/>
    </location>
</feature>
<feature type="region of interest" description="Disordered" evidence="1">
    <location>
        <begin position="90"/>
        <end position="117"/>
    </location>
</feature>
<dbReference type="AlphaFoldDB" id="A0ABC9DVA0"/>
<proteinExistence type="predicted"/>
<feature type="region of interest" description="Disordered" evidence="1">
    <location>
        <begin position="1"/>
        <end position="40"/>
    </location>
</feature>